<dbReference type="SMART" id="SM00535">
    <property type="entry name" value="RIBOc"/>
    <property type="match status" value="1"/>
</dbReference>
<comment type="subcellular location">
    <subcellularLocation>
        <location evidence="6">Cytoplasm</location>
    </subcellularLocation>
</comment>
<evidence type="ECO:0000256" key="1">
    <source>
        <dbReference type="ARBA" id="ARBA00022517"/>
    </source>
</evidence>
<dbReference type="OrthoDB" id="46571at2"/>
<keyword evidence="6" id="KW-0460">Magnesium</keyword>
<sequence length="142" mass="16281">MFFSGEHPNLTSHEAKQYSPQVLAYLGDAVFELYVRTLNAQTPYNSLKNLHQETVQVVSATSQAKILEKLIPELTEEEYQIIRRGKNAKMHQPPKGADFYEYRQSTAFEALIGYLYLCNQKERIIELLQPDLLFGRGAKNEG</sequence>
<dbReference type="CDD" id="cd00593">
    <property type="entry name" value="RIBOc"/>
    <property type="match status" value="1"/>
</dbReference>
<evidence type="ECO:0000256" key="6">
    <source>
        <dbReference type="HAMAP-Rule" id="MF_01468"/>
    </source>
</evidence>
<keyword evidence="6" id="KW-0694">RNA-binding</keyword>
<comment type="subunit">
    <text evidence="6">Homodimer.</text>
</comment>
<evidence type="ECO:0000259" key="7">
    <source>
        <dbReference type="SMART" id="SM00535"/>
    </source>
</evidence>
<dbReference type="EC" id="3.1.26.-" evidence="6"/>
<comment type="similarity">
    <text evidence="6">Belongs to the MrnC RNase family.</text>
</comment>
<dbReference type="InterPro" id="IPR000999">
    <property type="entry name" value="RNase_III_dom"/>
</dbReference>
<dbReference type="Pfam" id="PF00636">
    <property type="entry name" value="Ribonuclease_3"/>
    <property type="match status" value="1"/>
</dbReference>
<dbReference type="PANTHER" id="PTHR34276:SF1">
    <property type="entry name" value="MINI-RIBONUCLEASE 3"/>
    <property type="match status" value="1"/>
</dbReference>
<dbReference type="HAMAP" id="MF_01468">
    <property type="entry name" value="RNase_Mini_III"/>
    <property type="match status" value="1"/>
</dbReference>
<dbReference type="EMBL" id="NIQC01000004">
    <property type="protein sequence ID" value="OWZ84555.1"/>
    <property type="molecule type" value="Genomic_DNA"/>
</dbReference>
<dbReference type="GO" id="GO:0005737">
    <property type="term" value="C:cytoplasm"/>
    <property type="evidence" value="ECO:0007669"/>
    <property type="project" value="UniProtKB-SubCell"/>
</dbReference>
<dbReference type="GO" id="GO:0006364">
    <property type="term" value="P:rRNA processing"/>
    <property type="evidence" value="ECO:0007669"/>
    <property type="project" value="UniProtKB-UniRule"/>
</dbReference>
<evidence type="ECO:0000313" key="8">
    <source>
        <dbReference type="EMBL" id="OWZ84555.1"/>
    </source>
</evidence>
<dbReference type="GO" id="GO:0019843">
    <property type="term" value="F:rRNA binding"/>
    <property type="evidence" value="ECO:0007669"/>
    <property type="project" value="UniProtKB-UniRule"/>
</dbReference>
<keyword evidence="9" id="KW-1185">Reference proteome</keyword>
<comment type="function">
    <text evidence="6">Involved in correct processing of both the 5' and 3' ends of 23S rRNA precursor. Processes 30S rRNA precursor transcript even in absence of ribonuclease 3 (Rnc); Rnc processes 30S rRNA into smaller rRNA precursors.</text>
</comment>
<dbReference type="GO" id="GO:0004525">
    <property type="term" value="F:ribonuclease III activity"/>
    <property type="evidence" value="ECO:0007669"/>
    <property type="project" value="InterPro"/>
</dbReference>
<reference evidence="8 9" key="1">
    <citation type="submission" date="2017-06" db="EMBL/GenBank/DDBJ databases">
        <title>Draft Genome Sequence of Natranaerobius trueperi halophilic, alkalithermophilic bacteria from soda lakes.</title>
        <authorList>
            <person name="Zhao B."/>
        </authorList>
    </citation>
    <scope>NUCLEOTIDE SEQUENCE [LARGE SCALE GENOMIC DNA]</scope>
    <source>
        <strain evidence="8 9">DSM 18760</strain>
    </source>
</reference>
<keyword evidence="3 6" id="KW-0540">Nuclease</keyword>
<evidence type="ECO:0000256" key="4">
    <source>
        <dbReference type="ARBA" id="ARBA00022759"/>
    </source>
</evidence>
<dbReference type="PIRSF" id="PIRSF005520">
    <property type="entry name" value="UCP005520"/>
    <property type="match status" value="1"/>
</dbReference>
<dbReference type="InterPro" id="IPR036389">
    <property type="entry name" value="RNase_III_sf"/>
</dbReference>
<gene>
    <name evidence="6" type="primary">mrnC</name>
    <name evidence="8" type="ORF">CDO51_03135</name>
</gene>
<keyword evidence="2 6" id="KW-0698">rRNA processing</keyword>
<keyword evidence="6" id="KW-0963">Cytoplasm</keyword>
<accession>A0A226C037</accession>
<evidence type="ECO:0000313" key="9">
    <source>
        <dbReference type="Proteomes" id="UP000214588"/>
    </source>
</evidence>
<evidence type="ECO:0000256" key="2">
    <source>
        <dbReference type="ARBA" id="ARBA00022552"/>
    </source>
</evidence>
<keyword evidence="4 6" id="KW-0255">Endonuclease</keyword>
<keyword evidence="5 6" id="KW-0378">Hydrolase</keyword>
<evidence type="ECO:0000256" key="5">
    <source>
        <dbReference type="ARBA" id="ARBA00022801"/>
    </source>
</evidence>
<comment type="cofactor">
    <cofactor evidence="6">
        <name>Mg(2+)</name>
        <dbReference type="ChEBI" id="CHEBI:18420"/>
    </cofactor>
</comment>
<organism evidence="8 9">
    <name type="scientific">Natranaerobius trueperi</name>
    <dbReference type="NCBI Taxonomy" id="759412"/>
    <lineage>
        <taxon>Bacteria</taxon>
        <taxon>Bacillati</taxon>
        <taxon>Bacillota</taxon>
        <taxon>Clostridia</taxon>
        <taxon>Natranaerobiales</taxon>
        <taxon>Natranaerobiaceae</taxon>
        <taxon>Natranaerobius</taxon>
    </lineage>
</organism>
<feature type="domain" description="RNase III" evidence="7">
    <location>
        <begin position="4"/>
        <end position="137"/>
    </location>
</feature>
<dbReference type="Proteomes" id="UP000214588">
    <property type="component" value="Unassembled WGS sequence"/>
</dbReference>
<dbReference type="InterPro" id="IPR008226">
    <property type="entry name" value="Mini3_fam"/>
</dbReference>
<dbReference type="PANTHER" id="PTHR34276">
    <property type="entry name" value="MINI-RIBONUCLEASE 3"/>
    <property type="match status" value="1"/>
</dbReference>
<feature type="active site" evidence="6">
    <location>
        <position position="28"/>
    </location>
</feature>
<dbReference type="AlphaFoldDB" id="A0A226C037"/>
<proteinExistence type="inferred from homology"/>
<dbReference type="Gene3D" id="1.10.1520.10">
    <property type="entry name" value="Ribonuclease III domain"/>
    <property type="match status" value="1"/>
</dbReference>
<name>A0A226C037_9FIRM</name>
<keyword evidence="6" id="KW-0699">rRNA-binding</keyword>
<protein>
    <recommendedName>
        <fullName evidence="6">Mini-ribonuclease 3</fullName>
        <shortName evidence="6">Mini-3</shortName>
        <shortName evidence="6">Mini-RNase 3</shortName>
        <ecNumber evidence="6">3.1.26.-</ecNumber>
    </recommendedName>
    <alternativeName>
        <fullName evidence="6">Mini-RNase III</fullName>
        <shortName evidence="6">Mini-III</shortName>
    </alternativeName>
</protein>
<evidence type="ECO:0000256" key="3">
    <source>
        <dbReference type="ARBA" id="ARBA00022722"/>
    </source>
</evidence>
<keyword evidence="1 6" id="KW-0690">Ribosome biogenesis</keyword>
<comment type="caution">
    <text evidence="8">The sequence shown here is derived from an EMBL/GenBank/DDBJ whole genome shotgun (WGS) entry which is preliminary data.</text>
</comment>
<dbReference type="SUPFAM" id="SSF69065">
    <property type="entry name" value="RNase III domain-like"/>
    <property type="match status" value="1"/>
</dbReference>